<dbReference type="GO" id="GO:0090589">
    <property type="term" value="F:protein-phosphocysteine-trehalose phosphotransferase system transporter activity"/>
    <property type="evidence" value="ECO:0007669"/>
    <property type="project" value="TreeGrafter"/>
</dbReference>
<dbReference type="PANTHER" id="PTHR30175">
    <property type="entry name" value="PHOSPHOTRANSFERASE SYSTEM TRANSPORT PROTEIN"/>
    <property type="match status" value="1"/>
</dbReference>
<evidence type="ECO:0000256" key="16">
    <source>
        <dbReference type="PROSITE-ProRule" id="PRU00421"/>
    </source>
</evidence>
<feature type="transmembrane region" description="Helical" evidence="17">
    <location>
        <begin position="203"/>
        <end position="227"/>
    </location>
</feature>
<evidence type="ECO:0000256" key="3">
    <source>
        <dbReference type="ARBA" id="ARBA00022475"/>
    </source>
</evidence>
<dbReference type="OrthoDB" id="9769191at2"/>
<dbReference type="EC" id="2.7.1.211" evidence="11"/>
<evidence type="ECO:0000313" key="22">
    <source>
        <dbReference type="Proteomes" id="UP000295257"/>
    </source>
</evidence>
<evidence type="ECO:0000256" key="9">
    <source>
        <dbReference type="ARBA" id="ARBA00022989"/>
    </source>
</evidence>
<dbReference type="AlphaFoldDB" id="A0A4R5NC66"/>
<dbReference type="CDD" id="cd00212">
    <property type="entry name" value="PTS_IIB_glc"/>
    <property type="match status" value="1"/>
</dbReference>
<dbReference type="FunFam" id="3.30.1360.60:FF:000001">
    <property type="entry name" value="PTS system glucose-specific IIBC component PtsG"/>
    <property type="match status" value="1"/>
</dbReference>
<dbReference type="InterPro" id="IPR018113">
    <property type="entry name" value="PTrfase_EIIB_Cys"/>
</dbReference>
<dbReference type="RefSeq" id="WP_056945258.1">
    <property type="nucleotide sequence ID" value="NZ_PUFN01000024.1"/>
</dbReference>
<reference evidence="21 22" key="1">
    <citation type="journal article" date="2019" name="Appl. Microbiol. Biotechnol.">
        <title>Uncovering carbohydrate metabolism through a genotype-phenotype association study of 56 lactic acid bacteria genomes.</title>
        <authorList>
            <person name="Buron-Moles G."/>
            <person name="Chailyan A."/>
            <person name="Dolejs I."/>
            <person name="Forster J."/>
            <person name="Miks M.H."/>
        </authorList>
    </citation>
    <scope>NUCLEOTIDE SEQUENCE [LARGE SCALE GENOMIC DNA]</scope>
    <source>
        <strain evidence="21 22">ATCC 29644</strain>
    </source>
</reference>
<name>A0A4R5NC66_9LACO</name>
<dbReference type="GO" id="GO:0016301">
    <property type="term" value="F:kinase activity"/>
    <property type="evidence" value="ECO:0007669"/>
    <property type="project" value="UniProtKB-KW"/>
</dbReference>
<keyword evidence="4" id="KW-0762">Sugar transport</keyword>
<evidence type="ECO:0000256" key="5">
    <source>
        <dbReference type="ARBA" id="ARBA00022679"/>
    </source>
</evidence>
<evidence type="ECO:0000256" key="8">
    <source>
        <dbReference type="ARBA" id="ARBA00022777"/>
    </source>
</evidence>
<dbReference type="InterPro" id="IPR050558">
    <property type="entry name" value="PTS_Sugar-Specific_Components"/>
</dbReference>
<keyword evidence="9 17" id="KW-1133">Transmembrane helix</keyword>
<dbReference type="SUPFAM" id="SSF51261">
    <property type="entry name" value="Duplicated hybrid motif"/>
    <property type="match status" value="1"/>
</dbReference>
<gene>
    <name evidence="21" type="ORF">C5L30_001445</name>
</gene>
<evidence type="ECO:0000256" key="14">
    <source>
        <dbReference type="ARBA" id="ARBA00074554"/>
    </source>
</evidence>
<dbReference type="PROSITE" id="PS00371">
    <property type="entry name" value="PTS_EIIA_TYPE_1_HIS"/>
    <property type="match status" value="1"/>
</dbReference>
<evidence type="ECO:0000256" key="7">
    <source>
        <dbReference type="ARBA" id="ARBA00022692"/>
    </source>
</evidence>
<comment type="subcellular location">
    <subcellularLocation>
        <location evidence="1">Cell membrane</location>
        <topology evidence="1">Multi-pass membrane protein</topology>
    </subcellularLocation>
</comment>
<dbReference type="Proteomes" id="UP000295257">
    <property type="component" value="Unassembled WGS sequence"/>
</dbReference>
<dbReference type="NCBIfam" id="TIGR01995">
    <property type="entry name" value="PTS-II-ABC-beta"/>
    <property type="match status" value="1"/>
</dbReference>
<keyword evidence="10 17" id="KW-0472">Membrane</keyword>
<dbReference type="InterPro" id="IPR011055">
    <property type="entry name" value="Dup_hybrid_motif"/>
</dbReference>
<keyword evidence="6" id="KW-0598">Phosphotransferase system</keyword>
<dbReference type="InterPro" id="IPR011297">
    <property type="entry name" value="PTS_IIABC_b_glu"/>
</dbReference>
<evidence type="ECO:0000256" key="17">
    <source>
        <dbReference type="SAM" id="Phobius"/>
    </source>
</evidence>
<evidence type="ECO:0000313" key="21">
    <source>
        <dbReference type="EMBL" id="TDG70654.1"/>
    </source>
</evidence>
<dbReference type="FunFam" id="2.70.70.10:FF:000001">
    <property type="entry name" value="PTS system glucose-specific IIA component"/>
    <property type="match status" value="1"/>
</dbReference>
<feature type="domain" description="PTS EIIB type-1" evidence="19">
    <location>
        <begin position="4"/>
        <end position="86"/>
    </location>
</feature>
<proteinExistence type="predicted"/>
<dbReference type="InterPro" id="IPR001996">
    <property type="entry name" value="PTS_IIB_1"/>
</dbReference>
<dbReference type="PROSITE" id="PS51093">
    <property type="entry name" value="PTS_EIIA_TYPE_1"/>
    <property type="match status" value="1"/>
</dbReference>
<organism evidence="21 22">
    <name type="scientific">Companilactobacillus farciminis</name>
    <dbReference type="NCBI Taxonomy" id="1612"/>
    <lineage>
        <taxon>Bacteria</taxon>
        <taxon>Bacillati</taxon>
        <taxon>Bacillota</taxon>
        <taxon>Bacilli</taxon>
        <taxon>Lactobacillales</taxon>
        <taxon>Lactobacillaceae</taxon>
        <taxon>Companilactobacillus</taxon>
    </lineage>
</organism>
<evidence type="ECO:0000256" key="15">
    <source>
        <dbReference type="ARBA" id="ARBA00081008"/>
    </source>
</evidence>
<dbReference type="PROSITE" id="PS01035">
    <property type="entry name" value="PTS_EIIB_TYPE_1_CYS"/>
    <property type="match status" value="1"/>
</dbReference>
<dbReference type="GO" id="GO:0005886">
    <property type="term" value="C:plasma membrane"/>
    <property type="evidence" value="ECO:0007669"/>
    <property type="project" value="UniProtKB-SubCell"/>
</dbReference>
<protein>
    <recommendedName>
        <fullName evidence="14">PTS system sucrose-specific EIIBCA component</fullName>
        <ecNumber evidence="11">2.7.1.211</ecNumber>
    </recommendedName>
    <alternativeName>
        <fullName evidence="15">EIIBCA-Scr</fullName>
    </alternativeName>
</protein>
<dbReference type="Pfam" id="PF02378">
    <property type="entry name" value="PTS_EIIC"/>
    <property type="match status" value="1"/>
</dbReference>
<feature type="transmembrane region" description="Helical" evidence="17">
    <location>
        <begin position="141"/>
        <end position="161"/>
    </location>
</feature>
<keyword evidence="3" id="KW-1003">Cell membrane</keyword>
<dbReference type="Gene3D" id="3.30.1360.60">
    <property type="entry name" value="Glucose permease domain IIB"/>
    <property type="match status" value="1"/>
</dbReference>
<dbReference type="PROSITE" id="PS51098">
    <property type="entry name" value="PTS_EIIB_TYPE_1"/>
    <property type="match status" value="1"/>
</dbReference>
<evidence type="ECO:0000256" key="12">
    <source>
        <dbReference type="ARBA" id="ARBA00045139"/>
    </source>
</evidence>
<dbReference type="GO" id="GO:0009401">
    <property type="term" value="P:phosphoenolpyruvate-dependent sugar phosphotransferase system"/>
    <property type="evidence" value="ECO:0007669"/>
    <property type="project" value="UniProtKB-KW"/>
</dbReference>
<dbReference type="InterPro" id="IPR001127">
    <property type="entry name" value="PTS_EIIA_1_perm"/>
</dbReference>
<sequence length="627" mass="67136">MSKNQLAKSIIDNVGGIDNVSGLTHCATRLRFNLKDDSKANADDLKDLSKVVGVVNQGGQYQVIIGPDVKNVYKSITDDYSIGETKPVEDKEEKKSVVSKVLDTIVGIFVPIVPALAGAGMLKTVLILLVLVGLVSSKSQTYQILNLMGDAAFYFLPVLIGNSAAKKFKVNQYVGMSIGAILIYPTFIQMVNQAQANHTGINLFGVPVTLATYSSSVIPIILAMWFMSYVEPFIDKHMPSAIKIFMTPLLTLMIVGFSTLTFIGPIGYWLGSILGVFFSFLDVHVQWLVPLLVGTFTPLLVMTGMHYGLIPLGINQLATQGFDSIAGPGMMVSNIAQGGAALAVGIQSKNKKTKELGLSTGISAVAGITEPALYGVNMKFKKPLISSMIGGGIAGLFIGIFGTVRYAQVAPGLFALPSFIGTKGWSNFIYAVIGCAISFVVSFVAQLIIGIDEQTDPDKTEKNDKNTKLKDVVKNKIPDTLSSPLHGVVTSLKEVPDQVFSSGAMGQGIAIEPEDGKVYAPADGTITAVFDSNHAIGIKTNNGAEILIHIGLETVSLNGKGFKRFVEKDQQIKKGDLLLDANLDFIKEHHLKTITSIVVTNSNDYKNITALSKLKEINVGDSLLNIA</sequence>
<keyword evidence="22" id="KW-1185">Reference proteome</keyword>
<dbReference type="Pfam" id="PF00367">
    <property type="entry name" value="PTS_EIIB"/>
    <property type="match status" value="1"/>
</dbReference>
<dbReference type="PANTHER" id="PTHR30175:SF1">
    <property type="entry name" value="PTS SYSTEM ARBUTIN-, CELLOBIOSE-, AND SALICIN-SPECIFIC EIIBC COMPONENT-RELATED"/>
    <property type="match status" value="1"/>
</dbReference>
<evidence type="ECO:0000256" key="4">
    <source>
        <dbReference type="ARBA" id="ARBA00022597"/>
    </source>
</evidence>
<evidence type="ECO:0000259" key="19">
    <source>
        <dbReference type="PROSITE" id="PS51098"/>
    </source>
</evidence>
<dbReference type="Pfam" id="PF00358">
    <property type="entry name" value="PTS_EIIA_1"/>
    <property type="match status" value="1"/>
</dbReference>
<comment type="caution">
    <text evidence="21">The sequence shown here is derived from an EMBL/GenBank/DDBJ whole genome shotgun (WGS) entry which is preliminary data.</text>
</comment>
<feature type="active site" description="Phosphocysteine intermediate; for EIIB activity" evidence="16">
    <location>
        <position position="26"/>
    </location>
</feature>
<dbReference type="Gene3D" id="2.70.70.10">
    <property type="entry name" value="Glucose Permease (Domain IIA)"/>
    <property type="match status" value="1"/>
</dbReference>
<feature type="transmembrane region" description="Helical" evidence="17">
    <location>
        <begin position="388"/>
        <end position="408"/>
    </location>
</feature>
<evidence type="ECO:0000259" key="20">
    <source>
        <dbReference type="PROSITE" id="PS51103"/>
    </source>
</evidence>
<feature type="transmembrane region" description="Helical" evidence="17">
    <location>
        <begin position="104"/>
        <end position="135"/>
    </location>
</feature>
<dbReference type="GO" id="GO:0015771">
    <property type="term" value="P:trehalose transport"/>
    <property type="evidence" value="ECO:0007669"/>
    <property type="project" value="TreeGrafter"/>
</dbReference>
<feature type="transmembrane region" description="Helical" evidence="17">
    <location>
        <begin position="248"/>
        <end position="281"/>
    </location>
</feature>
<evidence type="ECO:0000256" key="10">
    <source>
        <dbReference type="ARBA" id="ARBA00023136"/>
    </source>
</evidence>
<evidence type="ECO:0000256" key="6">
    <source>
        <dbReference type="ARBA" id="ARBA00022683"/>
    </source>
</evidence>
<keyword evidence="7 17" id="KW-0812">Transmembrane</keyword>
<evidence type="ECO:0000256" key="11">
    <source>
        <dbReference type="ARBA" id="ARBA00044053"/>
    </source>
</evidence>
<evidence type="ECO:0000259" key="18">
    <source>
        <dbReference type="PROSITE" id="PS51093"/>
    </source>
</evidence>
<keyword evidence="2" id="KW-0813">Transport</keyword>
<dbReference type="InterPro" id="IPR013013">
    <property type="entry name" value="PTS_EIIC_1"/>
</dbReference>
<comment type="catalytic activity">
    <reaction evidence="13">
        <text>N(pros)-phospho-L-histidyl-[protein](out) + sucrose = sucrose 6(G)-phosphate(in) + L-histidyl-[protein]</text>
        <dbReference type="Rhea" id="RHEA:49236"/>
        <dbReference type="Rhea" id="RHEA-COMP:9745"/>
        <dbReference type="Rhea" id="RHEA-COMP:9746"/>
        <dbReference type="ChEBI" id="CHEBI:17992"/>
        <dbReference type="ChEBI" id="CHEBI:29979"/>
        <dbReference type="ChEBI" id="CHEBI:64837"/>
        <dbReference type="ChEBI" id="CHEBI:91002"/>
        <dbReference type="EC" id="2.7.1.211"/>
    </reaction>
</comment>
<keyword evidence="5" id="KW-0808">Transferase</keyword>
<dbReference type="PROSITE" id="PS51103">
    <property type="entry name" value="PTS_EIIC_TYPE_1"/>
    <property type="match status" value="1"/>
</dbReference>
<dbReference type="GO" id="GO:0008982">
    <property type="term" value="F:protein-N(PI)-phosphohistidine-sugar phosphotransferase activity"/>
    <property type="evidence" value="ECO:0007669"/>
    <property type="project" value="InterPro"/>
</dbReference>
<feature type="transmembrane region" description="Helical" evidence="17">
    <location>
        <begin position="428"/>
        <end position="449"/>
    </location>
</feature>
<feature type="transmembrane region" description="Helical" evidence="17">
    <location>
        <begin position="287"/>
        <end position="310"/>
    </location>
</feature>
<feature type="transmembrane region" description="Helical" evidence="17">
    <location>
        <begin position="173"/>
        <end position="191"/>
    </location>
</feature>
<dbReference type="SUPFAM" id="SSF55604">
    <property type="entry name" value="Glucose permease domain IIB"/>
    <property type="match status" value="1"/>
</dbReference>
<dbReference type="InterPro" id="IPR003352">
    <property type="entry name" value="PTS_EIIC"/>
</dbReference>
<dbReference type="NCBIfam" id="TIGR00830">
    <property type="entry name" value="PTBA"/>
    <property type="match status" value="1"/>
</dbReference>
<feature type="domain" description="PTS EIIC type-1" evidence="20">
    <location>
        <begin position="103"/>
        <end position="461"/>
    </location>
</feature>
<feature type="domain" description="PTS EIIA type-1" evidence="18">
    <location>
        <begin position="497"/>
        <end position="601"/>
    </location>
</feature>
<keyword evidence="8" id="KW-0418">Kinase</keyword>
<dbReference type="InterPro" id="IPR036878">
    <property type="entry name" value="Glu_permease_IIB"/>
</dbReference>
<evidence type="ECO:0000256" key="1">
    <source>
        <dbReference type="ARBA" id="ARBA00004651"/>
    </source>
</evidence>
<evidence type="ECO:0000256" key="13">
    <source>
        <dbReference type="ARBA" id="ARBA00048931"/>
    </source>
</evidence>
<evidence type="ECO:0000256" key="2">
    <source>
        <dbReference type="ARBA" id="ARBA00022448"/>
    </source>
</evidence>
<dbReference type="EMBL" id="PUFN01000024">
    <property type="protein sequence ID" value="TDG70654.1"/>
    <property type="molecule type" value="Genomic_DNA"/>
</dbReference>
<accession>A0A4R5NC66</accession>
<comment type="function">
    <text evidence="12">The phosphoenolpyruvate-dependent sugar phosphotransferase system (sugar PTS), a major carbohydrate active transport system, catalyzes the phosphorylation of incoming sugar substrates concomitantly with their translocation across the cell membrane. This system is involved in sucrose transport.</text>
</comment>